<comment type="caution">
    <text evidence="1">The sequence shown here is derived from an EMBL/GenBank/DDBJ whole genome shotgun (WGS) entry which is preliminary data.</text>
</comment>
<accession>A0ACA9NC32</accession>
<organism evidence="1 2">
    <name type="scientific">Racocetra persica</name>
    <dbReference type="NCBI Taxonomy" id="160502"/>
    <lineage>
        <taxon>Eukaryota</taxon>
        <taxon>Fungi</taxon>
        <taxon>Fungi incertae sedis</taxon>
        <taxon>Mucoromycota</taxon>
        <taxon>Glomeromycotina</taxon>
        <taxon>Glomeromycetes</taxon>
        <taxon>Diversisporales</taxon>
        <taxon>Gigasporaceae</taxon>
        <taxon>Racocetra</taxon>
    </lineage>
</organism>
<dbReference type="Proteomes" id="UP000789920">
    <property type="component" value="Unassembled WGS sequence"/>
</dbReference>
<evidence type="ECO:0000313" key="1">
    <source>
        <dbReference type="EMBL" id="CAG8645422.1"/>
    </source>
</evidence>
<gene>
    <name evidence="1" type="ORF">RPERSI_LOCUS7648</name>
</gene>
<dbReference type="EMBL" id="CAJVQC010013150">
    <property type="protein sequence ID" value="CAG8645422.1"/>
    <property type="molecule type" value="Genomic_DNA"/>
</dbReference>
<name>A0ACA9NC32_9GLOM</name>
<proteinExistence type="predicted"/>
<feature type="non-terminal residue" evidence="1">
    <location>
        <position position="101"/>
    </location>
</feature>
<sequence length="101" mass="11881">MTETSEERRKRLNRERQQRYRKKLQQTSGTNSTEIACNTPTREEEFRATKEAARQRNEVEVSHQQISRKEKERERLLSCNSTFEEVASRNESPALNPSVLA</sequence>
<feature type="non-terminal residue" evidence="1">
    <location>
        <position position="1"/>
    </location>
</feature>
<evidence type="ECO:0000313" key="2">
    <source>
        <dbReference type="Proteomes" id="UP000789920"/>
    </source>
</evidence>
<reference evidence="1" key="1">
    <citation type="submission" date="2021-06" db="EMBL/GenBank/DDBJ databases">
        <authorList>
            <person name="Kallberg Y."/>
            <person name="Tangrot J."/>
            <person name="Rosling A."/>
        </authorList>
    </citation>
    <scope>NUCLEOTIDE SEQUENCE</scope>
    <source>
        <strain evidence="1">MA461A</strain>
    </source>
</reference>
<protein>
    <submittedName>
        <fullName evidence="1">977_t:CDS:1</fullName>
    </submittedName>
</protein>
<keyword evidence="2" id="KW-1185">Reference proteome</keyword>